<keyword evidence="3" id="KW-1185">Reference proteome</keyword>
<organism evidence="2 3">
    <name type="scientific">Aspergillus calidoustus</name>
    <dbReference type="NCBI Taxonomy" id="454130"/>
    <lineage>
        <taxon>Eukaryota</taxon>
        <taxon>Fungi</taxon>
        <taxon>Dikarya</taxon>
        <taxon>Ascomycota</taxon>
        <taxon>Pezizomycotina</taxon>
        <taxon>Eurotiomycetes</taxon>
        <taxon>Eurotiomycetidae</taxon>
        <taxon>Eurotiales</taxon>
        <taxon>Aspergillaceae</taxon>
        <taxon>Aspergillus</taxon>
        <taxon>Aspergillus subgen. Nidulantes</taxon>
    </lineage>
</organism>
<dbReference type="PANTHER" id="PTHR47469:SF2">
    <property type="entry name" value="OS06G0597600 PROTEIN"/>
    <property type="match status" value="1"/>
</dbReference>
<protein>
    <recommendedName>
        <fullName evidence="1">2,6-dihydroxypyridine 3-monooxygenase substrate binding domain-containing protein</fullName>
    </recommendedName>
</protein>
<dbReference type="Pfam" id="PF22607">
    <property type="entry name" value="FAD_binding-like"/>
    <property type="match status" value="1"/>
</dbReference>
<dbReference type="PANTHER" id="PTHR47469">
    <property type="entry name" value="MONOOXYGENASE-LIKE"/>
    <property type="match status" value="1"/>
</dbReference>
<dbReference type="InterPro" id="IPR036188">
    <property type="entry name" value="FAD/NAD-bd_sf"/>
</dbReference>
<proteinExistence type="predicted"/>
<accession>A0A0U5FSG1</accession>
<feature type="domain" description="2,6-dihydroxypyridine 3-monooxygenase substrate binding" evidence="1">
    <location>
        <begin position="209"/>
        <end position="337"/>
    </location>
</feature>
<dbReference type="STRING" id="454130.A0A0U5FSG1"/>
<dbReference type="InterPro" id="IPR053212">
    <property type="entry name" value="DHP_3-monooxygenase"/>
</dbReference>
<dbReference type="Gene3D" id="3.30.9.60">
    <property type="match status" value="1"/>
</dbReference>
<reference evidence="3" key="1">
    <citation type="journal article" date="2016" name="Genome Announc.">
        <title>Draft genome sequences of fungus Aspergillus calidoustus.</title>
        <authorList>
            <person name="Horn F."/>
            <person name="Linde J."/>
            <person name="Mattern D.J."/>
            <person name="Walther G."/>
            <person name="Guthke R."/>
            <person name="Scherlach K."/>
            <person name="Martin K."/>
            <person name="Brakhage A.A."/>
            <person name="Petzke L."/>
            <person name="Valiante V."/>
        </authorList>
    </citation>
    <scope>NUCLEOTIDE SEQUENCE [LARGE SCALE GENOMIC DNA]</scope>
    <source>
        <strain evidence="3">SF006504</strain>
    </source>
</reference>
<gene>
    <name evidence="2" type="ORF">ASPCAL00512</name>
</gene>
<evidence type="ECO:0000313" key="2">
    <source>
        <dbReference type="EMBL" id="CEL00920.1"/>
    </source>
</evidence>
<dbReference type="Proteomes" id="UP000054771">
    <property type="component" value="Unassembled WGS sequence"/>
</dbReference>
<dbReference type="Gene3D" id="3.50.50.60">
    <property type="entry name" value="FAD/NAD(P)-binding domain"/>
    <property type="match status" value="1"/>
</dbReference>
<dbReference type="SUPFAM" id="SSF54373">
    <property type="entry name" value="FAD-linked reductases, C-terminal domain"/>
    <property type="match status" value="1"/>
</dbReference>
<dbReference type="PRINTS" id="PR00420">
    <property type="entry name" value="RNGMNOXGNASE"/>
</dbReference>
<dbReference type="OMA" id="GKVEYWP"/>
<dbReference type="OrthoDB" id="655030at2759"/>
<name>A0A0U5FSG1_ASPCI</name>
<dbReference type="AlphaFoldDB" id="A0A0U5FSG1"/>
<dbReference type="SUPFAM" id="SSF51905">
    <property type="entry name" value="FAD/NAD(P)-binding domain"/>
    <property type="match status" value="1"/>
</dbReference>
<dbReference type="EMBL" id="CDMC01000001">
    <property type="protein sequence ID" value="CEL00920.1"/>
    <property type="molecule type" value="Genomic_DNA"/>
</dbReference>
<evidence type="ECO:0000259" key="1">
    <source>
        <dbReference type="Pfam" id="PF22607"/>
    </source>
</evidence>
<evidence type="ECO:0000313" key="3">
    <source>
        <dbReference type="Proteomes" id="UP000054771"/>
    </source>
</evidence>
<dbReference type="InterPro" id="IPR054707">
    <property type="entry name" value="DhpH_subs-bd"/>
</dbReference>
<sequence>MAPPKSAIIIGGSISGLLQALQLKRMGASVLILEQDPSHTRGTSHDSGVTIGPSVIAMLRKYDATAGTPSVIPAEFLSVALRQRPRVFSTAWRHNTSNWGCLYSVLRANVDGLVSHVVPVPPEKREGDGQAVYRPGRRVVGIKYDQAQGAVSVLHVDSGRGSGGHSKHRKATEEAEMEVERVSAEMVIAADGVHSTIRRLMGIPTHWKYAGYIAWRGTVSEDRLSPETVRYFSDRLTFSLLGGTYLITYIIPSQHGSVDPGTRRLNWVWYYPAAEGSAEMNAIFTDLNGALQPHTVPPHLLNPAVWSAHRRRYIPGQTTAAVAELVIETSQPYVTKVGESDAHPSTFFDNRLVLVGDAFSGFRSHMGLASEQAARHCFQMERVWRGEMTQAARDREAILYARRLLLLNRLVGFLGLEWWWAEIRTVLAYLWLMMICRFM</sequence>